<accession>A0A4D6KL06</accession>
<evidence type="ECO:0000313" key="4">
    <source>
        <dbReference type="Proteomes" id="UP000297053"/>
    </source>
</evidence>
<evidence type="ECO:0000259" key="2">
    <source>
        <dbReference type="Pfam" id="PF07593"/>
    </source>
</evidence>
<dbReference type="Proteomes" id="UP000297053">
    <property type="component" value="Chromosome"/>
</dbReference>
<dbReference type="PANTHER" id="PTHR16026:SF0">
    <property type="entry name" value="CARTILAGE ACIDIC PROTEIN 1"/>
    <property type="match status" value="1"/>
</dbReference>
<dbReference type="KEGG" id="halz:E5139_11860"/>
<dbReference type="PROSITE" id="PS51257">
    <property type="entry name" value="PROKAR_LIPOPROTEIN"/>
    <property type="match status" value="1"/>
</dbReference>
<name>A0A4D6KL06_9EURY</name>
<reference evidence="3 4" key="1">
    <citation type="submission" date="2019-04" db="EMBL/GenBank/DDBJ databases">
        <title>Complete genome sequence of Arthrobacter sp. ZXY-2 associated with effective atrazine degradation and salt adaptation.</title>
        <authorList>
            <person name="Zhao X."/>
        </authorList>
    </citation>
    <scope>NUCLEOTIDE SEQUENCE [LARGE SCALE GENOMIC DNA]</scope>
    <source>
        <strain evidence="4">ZP60</strain>
    </source>
</reference>
<evidence type="ECO:0000256" key="1">
    <source>
        <dbReference type="ARBA" id="ARBA00022729"/>
    </source>
</evidence>
<protein>
    <submittedName>
        <fullName evidence="3">CRTAC1 family protein</fullName>
    </submittedName>
</protein>
<dbReference type="InterPro" id="IPR013517">
    <property type="entry name" value="FG-GAP"/>
</dbReference>
<dbReference type="InterPro" id="IPR027039">
    <property type="entry name" value="Crtac1"/>
</dbReference>
<dbReference type="Pfam" id="PF13517">
    <property type="entry name" value="FG-GAP_3"/>
    <property type="match status" value="3"/>
</dbReference>
<feature type="domain" description="ASPIC/UnbV" evidence="2">
    <location>
        <begin position="469"/>
        <end position="534"/>
    </location>
</feature>
<dbReference type="InterPro" id="IPR011519">
    <property type="entry name" value="UnbV_ASPIC"/>
</dbReference>
<dbReference type="InterPro" id="IPR028994">
    <property type="entry name" value="Integrin_alpha_N"/>
</dbReference>
<gene>
    <name evidence="3" type="ORF">E5139_11860</name>
</gene>
<sequence length="554" mass="59615">MIDRRTLAVTVVALLTVTAGCTSIAEMGGGSDTGGEIGFEDVTGEVGLNYSDDVAGGAGNGNAGVYVADVDNDGWDDVLAVGGQRPVLFENTGGEFSRSGALPEYDRQFKSATFVDYDDDGWKDLLLLPRGGGVVALHNDEGSFEPDDVGLENVTHPLGAAPADFDGDGRVDLFLYQSGDWLEKTPAGKSALNETLTSDNGYPNYLYRNVGGEFERVEDAGIEGDRWSLAATATDLTDDGRPDIYVANDFNTDVLYVNEGGASFSQRQLEGPTARNGMSVEVADLGGDRRRDVFVTNIELPISRDNMSEERYELLERMSTFAFHSGRTKGNTVMVNQGNGTFEDRAKSLGVQTGGWGWAATATDFDNDGDRDLMHATQNVFRLDPDDPRYTFPMLWERTDGGFENLAADERGLPETDGRGLVALDFDNDGDQDVISAAYGDRFAVYENTVTSDTDRLQFRAVDETGGTALGATVTVSGEDSTQRVVQYSETDYLSQESQVGHVGLAGEGNVTITVTWPDGTERTFDDVAPNQRVRLSPDGIETVTTFPTGGQTG</sequence>
<dbReference type="GeneID" id="42179642"/>
<dbReference type="Pfam" id="PF07593">
    <property type="entry name" value="UnbV_ASPIC"/>
    <property type="match status" value="1"/>
</dbReference>
<dbReference type="AlphaFoldDB" id="A0A4D6KL06"/>
<dbReference type="PANTHER" id="PTHR16026">
    <property type="entry name" value="CARTILAGE ACIDIC PROTEIN 1"/>
    <property type="match status" value="1"/>
</dbReference>
<dbReference type="EMBL" id="CP039375">
    <property type="protein sequence ID" value="QCD66303.1"/>
    <property type="molecule type" value="Genomic_DNA"/>
</dbReference>
<dbReference type="OMA" id="NDRHYYV"/>
<evidence type="ECO:0000313" key="3">
    <source>
        <dbReference type="EMBL" id="QCD66303.1"/>
    </source>
</evidence>
<organism evidence="3 4">
    <name type="scientific">Halomicrobium mukohataei</name>
    <dbReference type="NCBI Taxonomy" id="57705"/>
    <lineage>
        <taxon>Archaea</taxon>
        <taxon>Methanobacteriati</taxon>
        <taxon>Methanobacteriota</taxon>
        <taxon>Stenosarchaea group</taxon>
        <taxon>Halobacteria</taxon>
        <taxon>Halobacteriales</taxon>
        <taxon>Haloarculaceae</taxon>
        <taxon>Halomicrobium</taxon>
    </lineage>
</organism>
<keyword evidence="1" id="KW-0732">Signal</keyword>
<reference evidence="3 4" key="2">
    <citation type="submission" date="2019-04" db="EMBL/GenBank/DDBJ databases">
        <authorList>
            <person name="Yang S."/>
            <person name="Wei W."/>
        </authorList>
    </citation>
    <scope>NUCLEOTIDE SEQUENCE [LARGE SCALE GENOMIC DNA]</scope>
    <source>
        <strain evidence="4">ZP60</strain>
    </source>
</reference>
<dbReference type="RefSeq" id="WP_015762703.1">
    <property type="nucleotide sequence ID" value="NZ_CP039375.1"/>
</dbReference>
<dbReference type="SUPFAM" id="SSF69318">
    <property type="entry name" value="Integrin alpha N-terminal domain"/>
    <property type="match status" value="1"/>
</dbReference>
<proteinExistence type="predicted"/>
<dbReference type="Gene3D" id="2.130.10.130">
    <property type="entry name" value="Integrin alpha, N-terminal"/>
    <property type="match status" value="1"/>
</dbReference>